<dbReference type="AlphaFoldDB" id="A0A6C0RH76"/>
<dbReference type="PANTHER" id="PTHR34853:SF1">
    <property type="entry name" value="LIPASE 5"/>
    <property type="match status" value="1"/>
</dbReference>
<dbReference type="InterPro" id="IPR005152">
    <property type="entry name" value="Lipase_secreted"/>
</dbReference>
<dbReference type="RefSeq" id="WP_163347472.1">
    <property type="nucleotide sequence ID" value="NZ_CP048409.1"/>
</dbReference>
<dbReference type="Proteomes" id="UP000474630">
    <property type="component" value="Chromosome"/>
</dbReference>
<proteinExistence type="predicted"/>
<dbReference type="PIRSF" id="PIRSF029171">
    <property type="entry name" value="Esterase_LipA"/>
    <property type="match status" value="1"/>
</dbReference>
<dbReference type="PROSITE" id="PS51257">
    <property type="entry name" value="PROKAR_LIPOPROTEIN"/>
    <property type="match status" value="1"/>
</dbReference>
<sequence length="412" mass="45509">MNKKLFQFLFYFSLVAFIFVSCDKMDDVETPVNGNEYLVEAEFQFAIPKTVIDFTIAAGSLEYPQLSEIGDLIQSGVEVYKITYQTTFDGETVNASGVVAIPDVDGVYPVLSYQNGTNTEHSKAPSVDSDNQLFQILEMMGSTGFIISLPDYLGFGESDDMFHPYLHRESTVQTVTDMLEAVREFIDDEDDISLSNDLYLTGYSQGGWSTMQVQQAIEANAAFPYNLKASACSAGPYNLTTLNEYVVGLEEYPQPYFLAYIFNSYLQLNLTTPINTVFQEPYADRITTMFNGNTSGADLNAELTTTIADLFTPEYLAGWNTEVNYAEVLSMLEENSVPLFVPTVPTMLMHGTADTYVPPIVAEEKYAEFIAGGASPNQVIYVPLEGLDHTGGILPAGVASIVWFLEMENGAM</sequence>
<dbReference type="Pfam" id="PF03583">
    <property type="entry name" value="LIP"/>
    <property type="match status" value="1"/>
</dbReference>
<accession>A0A6C0RH76</accession>
<keyword evidence="2" id="KW-1185">Reference proteome</keyword>
<protein>
    <submittedName>
        <fullName evidence="1">Alpha/beta hydrolase</fullName>
    </submittedName>
</protein>
<keyword evidence="1" id="KW-0378">Hydrolase</keyword>
<dbReference type="InterPro" id="IPR029058">
    <property type="entry name" value="AB_hydrolase_fold"/>
</dbReference>
<dbReference type="GO" id="GO:0016042">
    <property type="term" value="P:lipid catabolic process"/>
    <property type="evidence" value="ECO:0007669"/>
    <property type="project" value="InterPro"/>
</dbReference>
<dbReference type="PANTHER" id="PTHR34853">
    <property type="match status" value="1"/>
</dbReference>
<dbReference type="EMBL" id="CP048409">
    <property type="protein sequence ID" value="QIA08893.1"/>
    <property type="molecule type" value="Genomic_DNA"/>
</dbReference>
<evidence type="ECO:0000313" key="1">
    <source>
        <dbReference type="EMBL" id="QIA08893.1"/>
    </source>
</evidence>
<evidence type="ECO:0000313" key="2">
    <source>
        <dbReference type="Proteomes" id="UP000474630"/>
    </source>
</evidence>
<name>A0A6C0RH76_9BACT</name>
<gene>
    <name evidence="1" type="ORF">G0Q07_14720</name>
</gene>
<dbReference type="KEGG" id="drc:G0Q07_14720"/>
<dbReference type="Gene3D" id="3.40.50.1820">
    <property type="entry name" value="alpha/beta hydrolase"/>
    <property type="match status" value="1"/>
</dbReference>
<dbReference type="GO" id="GO:0004806">
    <property type="term" value="F:triacylglycerol lipase activity"/>
    <property type="evidence" value="ECO:0007669"/>
    <property type="project" value="InterPro"/>
</dbReference>
<dbReference type="SUPFAM" id="SSF53474">
    <property type="entry name" value="alpha/beta-Hydrolases"/>
    <property type="match status" value="1"/>
</dbReference>
<organism evidence="1 2">
    <name type="scientific">Draconibacterium halophilum</name>
    <dbReference type="NCBI Taxonomy" id="2706887"/>
    <lineage>
        <taxon>Bacteria</taxon>
        <taxon>Pseudomonadati</taxon>
        <taxon>Bacteroidota</taxon>
        <taxon>Bacteroidia</taxon>
        <taxon>Marinilabiliales</taxon>
        <taxon>Prolixibacteraceae</taxon>
        <taxon>Draconibacterium</taxon>
    </lineage>
</organism>
<reference evidence="1 2" key="1">
    <citation type="submission" date="2020-02" db="EMBL/GenBank/DDBJ databases">
        <title>Genome sequencing for Draconibacterium sp. strain M1.</title>
        <authorList>
            <person name="Park S.-J."/>
        </authorList>
    </citation>
    <scope>NUCLEOTIDE SEQUENCE [LARGE SCALE GENOMIC DNA]</scope>
    <source>
        <strain evidence="1 2">M1</strain>
    </source>
</reference>
<dbReference type="Gene3D" id="1.10.260.160">
    <property type="match status" value="1"/>
</dbReference>